<dbReference type="EMBL" id="CADCWF010000089">
    <property type="protein sequence ID" value="CAA9547473.1"/>
    <property type="molecule type" value="Genomic_DNA"/>
</dbReference>
<reference evidence="2" key="1">
    <citation type="submission" date="2020-02" db="EMBL/GenBank/DDBJ databases">
        <authorList>
            <person name="Meier V. D."/>
        </authorList>
    </citation>
    <scope>NUCLEOTIDE SEQUENCE</scope>
    <source>
        <strain evidence="2">AVDCRST_MAG59</strain>
    </source>
</reference>
<accession>A0A6J4UDT5</accession>
<gene>
    <name evidence="2" type="ORF">AVDCRST_MAG59-1452</name>
</gene>
<feature type="compositionally biased region" description="Low complexity" evidence="1">
    <location>
        <begin position="92"/>
        <end position="109"/>
    </location>
</feature>
<name>A0A6J4UDT5_9BACT</name>
<organism evidence="2">
    <name type="scientific">uncultured Thermomicrobiales bacterium</name>
    <dbReference type="NCBI Taxonomy" id="1645740"/>
    <lineage>
        <taxon>Bacteria</taxon>
        <taxon>Pseudomonadati</taxon>
        <taxon>Thermomicrobiota</taxon>
        <taxon>Thermomicrobia</taxon>
        <taxon>Thermomicrobiales</taxon>
        <taxon>environmental samples</taxon>
    </lineage>
</organism>
<proteinExistence type="predicted"/>
<sequence>MAGGPTPTPQLFARLPQRRRLLGRDEQHNTGRRPHPWARGQNPRGDEDHSVSARRHPTRPLFVERSPAGDKTGQAQGRCQRCSPDSGDSVGAAPSSASATESTTVATTAILAQEGGRSSDSHRGRTAGGRW</sequence>
<feature type="region of interest" description="Disordered" evidence="1">
    <location>
        <begin position="1"/>
        <end position="131"/>
    </location>
</feature>
<protein>
    <submittedName>
        <fullName evidence="2">Uncharacterized protein</fullName>
    </submittedName>
</protein>
<evidence type="ECO:0000256" key="1">
    <source>
        <dbReference type="SAM" id="MobiDB-lite"/>
    </source>
</evidence>
<dbReference type="AlphaFoldDB" id="A0A6J4UDT5"/>
<evidence type="ECO:0000313" key="2">
    <source>
        <dbReference type="EMBL" id="CAA9547473.1"/>
    </source>
</evidence>